<dbReference type="AlphaFoldDB" id="A0A5J9U6C1"/>
<dbReference type="InterPro" id="IPR007021">
    <property type="entry name" value="DUF659"/>
</dbReference>
<proteinExistence type="predicted"/>
<organism evidence="4 5">
    <name type="scientific">Eragrostis curvula</name>
    <name type="common">weeping love grass</name>
    <dbReference type="NCBI Taxonomy" id="38414"/>
    <lineage>
        <taxon>Eukaryota</taxon>
        <taxon>Viridiplantae</taxon>
        <taxon>Streptophyta</taxon>
        <taxon>Embryophyta</taxon>
        <taxon>Tracheophyta</taxon>
        <taxon>Spermatophyta</taxon>
        <taxon>Magnoliopsida</taxon>
        <taxon>Liliopsida</taxon>
        <taxon>Poales</taxon>
        <taxon>Poaceae</taxon>
        <taxon>PACMAD clade</taxon>
        <taxon>Chloridoideae</taxon>
        <taxon>Eragrostideae</taxon>
        <taxon>Eragrostidinae</taxon>
        <taxon>Eragrostis</taxon>
    </lineage>
</organism>
<comment type="caution">
    <text evidence="4">The sequence shown here is derived from an EMBL/GenBank/DDBJ whole genome shotgun (WGS) entry which is preliminary data.</text>
</comment>
<dbReference type="Gramene" id="TVU18691">
    <property type="protein sequence ID" value="TVU18691"/>
    <property type="gene ID" value="EJB05_34802"/>
</dbReference>
<keyword evidence="5" id="KW-1185">Reference proteome</keyword>
<dbReference type="OrthoDB" id="688317at2759"/>
<dbReference type="PANTHER" id="PTHR46951:SF2">
    <property type="entry name" value="BED-TYPE DOMAIN-CONTAINING PROTEIN"/>
    <property type="match status" value="1"/>
</dbReference>
<accession>A0A5J9U6C1</accession>
<feature type="coiled-coil region" evidence="1">
    <location>
        <begin position="394"/>
        <end position="425"/>
    </location>
</feature>
<sequence length="443" mass="48894">MGMLRKSFSTREGGSSQPSYQPRIDTMLPSEKKKNARRAIGKAWAKWMHIEAVAGHKADSPYFSATIKETQRWGKHLYIVVQSLKVTSLRDYNIVVLASEGVQSPTGREINGVYLDATEAYIKKQFAKFKLEWPNYGVTLMCDSWTGPTNMSLINFMIYSNGVMFFHKSVDATGKSQDADFIFKEMVNVLKELGLQHVVQIITDNGANYRLSNPIRDWMEHGRSNAPPLLDEDATDKQLEGINLRESIVSWSEDTVGDTHIGKRKHQTTLTKKKGKRQKKVDATVVSSDASTDEDGNKSPPSKGDDGGNTTGAVHTLQPPPSPIRFTVFLFLIFPPISHFVANPHPPSTVHSGFAPYRARAHQSAPPRGPPLLLSVAGAHVLAARTSSSTFVELASAQRQLEADLARAARLTDTAEAELRAALERRSQEAAIAMELSTKAPRT</sequence>
<feature type="compositionally biased region" description="Basic residues" evidence="2">
    <location>
        <begin position="262"/>
        <end position="279"/>
    </location>
</feature>
<protein>
    <recommendedName>
        <fullName evidence="3">DUF659 domain-containing protein</fullName>
    </recommendedName>
</protein>
<feature type="compositionally biased region" description="Polar residues" evidence="2">
    <location>
        <begin position="10"/>
        <end position="20"/>
    </location>
</feature>
<feature type="domain" description="DUF659" evidence="3">
    <location>
        <begin position="105"/>
        <end position="210"/>
    </location>
</feature>
<dbReference type="EMBL" id="RWGY01000029">
    <property type="protein sequence ID" value="TVU18691.1"/>
    <property type="molecule type" value="Genomic_DNA"/>
</dbReference>
<dbReference type="PANTHER" id="PTHR46951">
    <property type="entry name" value="BED-TYPE DOMAIN-CONTAINING PROTEIN"/>
    <property type="match status" value="1"/>
</dbReference>
<reference evidence="4 5" key="1">
    <citation type="journal article" date="2019" name="Sci. Rep.">
        <title>A high-quality genome of Eragrostis curvula grass provides insights into Poaceae evolution and supports new strategies to enhance forage quality.</title>
        <authorList>
            <person name="Carballo J."/>
            <person name="Santos B.A.C.M."/>
            <person name="Zappacosta D."/>
            <person name="Garbus I."/>
            <person name="Selva J.P."/>
            <person name="Gallo C.A."/>
            <person name="Diaz A."/>
            <person name="Albertini E."/>
            <person name="Caccamo M."/>
            <person name="Echenique V."/>
        </authorList>
    </citation>
    <scope>NUCLEOTIDE SEQUENCE [LARGE SCALE GENOMIC DNA]</scope>
    <source>
        <strain evidence="5">cv. Victoria</strain>
        <tissue evidence="4">Leaf</tissue>
    </source>
</reference>
<feature type="region of interest" description="Disordered" evidence="2">
    <location>
        <begin position="255"/>
        <end position="319"/>
    </location>
</feature>
<dbReference type="Proteomes" id="UP000324897">
    <property type="component" value="Chromosome 7"/>
</dbReference>
<evidence type="ECO:0000313" key="4">
    <source>
        <dbReference type="EMBL" id="TVU18691.1"/>
    </source>
</evidence>
<keyword evidence="1" id="KW-0175">Coiled coil</keyword>
<gene>
    <name evidence="4" type="ORF">EJB05_34802</name>
</gene>
<feature type="region of interest" description="Disordered" evidence="2">
    <location>
        <begin position="1"/>
        <end position="32"/>
    </location>
</feature>
<evidence type="ECO:0000256" key="2">
    <source>
        <dbReference type="SAM" id="MobiDB-lite"/>
    </source>
</evidence>
<feature type="non-terminal residue" evidence="4">
    <location>
        <position position="1"/>
    </location>
</feature>
<evidence type="ECO:0000256" key="1">
    <source>
        <dbReference type="SAM" id="Coils"/>
    </source>
</evidence>
<name>A0A5J9U6C1_9POAL</name>
<evidence type="ECO:0000259" key="3">
    <source>
        <dbReference type="Pfam" id="PF04937"/>
    </source>
</evidence>
<dbReference type="Pfam" id="PF04937">
    <property type="entry name" value="DUF659"/>
    <property type="match status" value="1"/>
</dbReference>
<evidence type="ECO:0000313" key="5">
    <source>
        <dbReference type="Proteomes" id="UP000324897"/>
    </source>
</evidence>